<reference evidence="1" key="2">
    <citation type="journal article" date="2023" name="Science">
        <title>Genomic signatures of disease resistance in endangered staghorn corals.</title>
        <authorList>
            <person name="Vollmer S.V."/>
            <person name="Selwyn J.D."/>
            <person name="Despard B.A."/>
            <person name="Roesel C.L."/>
        </authorList>
    </citation>
    <scope>NUCLEOTIDE SEQUENCE</scope>
    <source>
        <strain evidence="1">K2</strain>
    </source>
</reference>
<comment type="caution">
    <text evidence="1">The sequence shown here is derived from an EMBL/GenBank/DDBJ whole genome shotgun (WGS) entry which is preliminary data.</text>
</comment>
<proteinExistence type="predicted"/>
<reference evidence="1" key="1">
    <citation type="journal article" date="2023" name="G3 (Bethesda)">
        <title>Whole genome assembly and annotation of the endangered Caribbean coral Acropora cervicornis.</title>
        <authorList>
            <person name="Selwyn J.D."/>
            <person name="Vollmer S.V."/>
        </authorList>
    </citation>
    <scope>NUCLEOTIDE SEQUENCE</scope>
    <source>
        <strain evidence="1">K2</strain>
    </source>
</reference>
<keyword evidence="2" id="KW-1185">Reference proteome</keyword>
<dbReference type="EMBL" id="JARQWQ010000011">
    <property type="protein sequence ID" value="KAK2568871.1"/>
    <property type="molecule type" value="Genomic_DNA"/>
</dbReference>
<accession>A0AAD9QWS8</accession>
<evidence type="ECO:0000313" key="1">
    <source>
        <dbReference type="EMBL" id="KAK2568871.1"/>
    </source>
</evidence>
<sequence length="44" mass="5255">MNEFFRYAVNNFLTVEDNNRDLMYGISFRARTSSSKPHIQGRDR</sequence>
<gene>
    <name evidence="1" type="ORF">P5673_006933</name>
</gene>
<protein>
    <submittedName>
        <fullName evidence="1">Uncharacterized protein</fullName>
    </submittedName>
</protein>
<evidence type="ECO:0000313" key="2">
    <source>
        <dbReference type="Proteomes" id="UP001249851"/>
    </source>
</evidence>
<dbReference type="AlphaFoldDB" id="A0AAD9QWS8"/>
<dbReference type="Proteomes" id="UP001249851">
    <property type="component" value="Unassembled WGS sequence"/>
</dbReference>
<organism evidence="1 2">
    <name type="scientific">Acropora cervicornis</name>
    <name type="common">Staghorn coral</name>
    <dbReference type="NCBI Taxonomy" id="6130"/>
    <lineage>
        <taxon>Eukaryota</taxon>
        <taxon>Metazoa</taxon>
        <taxon>Cnidaria</taxon>
        <taxon>Anthozoa</taxon>
        <taxon>Hexacorallia</taxon>
        <taxon>Scleractinia</taxon>
        <taxon>Astrocoeniina</taxon>
        <taxon>Acroporidae</taxon>
        <taxon>Acropora</taxon>
    </lineage>
</organism>
<name>A0AAD9QWS8_ACRCE</name>